<dbReference type="AlphaFoldDB" id="A0A485LUM8"/>
<evidence type="ECO:0000313" key="1">
    <source>
        <dbReference type="EMBL" id="VFU11702.1"/>
    </source>
</evidence>
<evidence type="ECO:0008006" key="2">
    <source>
        <dbReference type="Google" id="ProtNLM"/>
    </source>
</evidence>
<organism evidence="1">
    <name type="scientific">anaerobic digester metagenome</name>
    <dbReference type="NCBI Taxonomy" id="1263854"/>
    <lineage>
        <taxon>unclassified sequences</taxon>
        <taxon>metagenomes</taxon>
        <taxon>ecological metagenomes</taxon>
    </lineage>
</organism>
<accession>A0A485LUM8</accession>
<proteinExistence type="predicted"/>
<gene>
    <name evidence="1" type="ORF">SCFA_1120011</name>
</gene>
<dbReference type="EMBL" id="CAADRM010000016">
    <property type="protein sequence ID" value="VFU11702.1"/>
    <property type="molecule type" value="Genomic_DNA"/>
</dbReference>
<protein>
    <recommendedName>
        <fullName evidence="2">Lipoprotein</fullName>
    </recommendedName>
</protein>
<name>A0A485LUM8_9ZZZZ</name>
<sequence length="266" mass="29643">MNRRHGLLVLAALFCAGMCVSSCASTKPVDLPPEIRETKGLTIGVALGRVCGPEMIIEGFSKGGMGPSGPYPNVFGRRDGERYWGSRHPIVLSDKRKLEGYLRMEDSEILQEIQSSITRELSSEGFNAVLIEDWIDRDDLPPFKAPGEGYAEQDYRGVARGERLDALLVVDCRRYGAYCHYTGYYYQDFTDAAAELKGEMIDSNTNKILWRSGEIRVRNPVPFRCNEPGDFPLIDDAVRDAAREAASSLVRDLLKPAGEKGSERNR</sequence>
<reference evidence="1" key="1">
    <citation type="submission" date="2019-03" db="EMBL/GenBank/DDBJ databases">
        <authorList>
            <person name="Hao L."/>
        </authorList>
    </citation>
    <scope>NUCLEOTIDE SEQUENCE</scope>
</reference>